<dbReference type="OrthoDB" id="3178701at2759"/>
<evidence type="ECO:0000313" key="1">
    <source>
        <dbReference type="EMBL" id="KIJ06982.1"/>
    </source>
</evidence>
<reference evidence="2" key="2">
    <citation type="submission" date="2015-01" db="EMBL/GenBank/DDBJ databases">
        <title>Evolutionary Origins and Diversification of the Mycorrhizal Mutualists.</title>
        <authorList>
            <consortium name="DOE Joint Genome Institute"/>
            <consortium name="Mycorrhizal Genomics Consortium"/>
            <person name="Kohler A."/>
            <person name="Kuo A."/>
            <person name="Nagy L.G."/>
            <person name="Floudas D."/>
            <person name="Copeland A."/>
            <person name="Barry K.W."/>
            <person name="Cichocki N."/>
            <person name="Veneault-Fourrey C."/>
            <person name="LaButti K."/>
            <person name="Lindquist E.A."/>
            <person name="Lipzen A."/>
            <person name="Lundell T."/>
            <person name="Morin E."/>
            <person name="Murat C."/>
            <person name="Riley R."/>
            <person name="Ohm R."/>
            <person name="Sun H."/>
            <person name="Tunlid A."/>
            <person name="Henrissat B."/>
            <person name="Grigoriev I.V."/>
            <person name="Hibbett D.S."/>
            <person name="Martin F."/>
        </authorList>
    </citation>
    <scope>NUCLEOTIDE SEQUENCE [LARGE SCALE GENOMIC DNA]</scope>
    <source>
        <strain evidence="2">ATCC 200175</strain>
    </source>
</reference>
<keyword evidence="2" id="KW-1185">Reference proteome</keyword>
<accession>A0A0C9TFX1</accession>
<proteinExistence type="predicted"/>
<reference evidence="1 2" key="1">
    <citation type="submission" date="2014-06" db="EMBL/GenBank/DDBJ databases">
        <authorList>
            <consortium name="DOE Joint Genome Institute"/>
            <person name="Kuo A."/>
            <person name="Kohler A."/>
            <person name="Nagy L.G."/>
            <person name="Floudas D."/>
            <person name="Copeland A."/>
            <person name="Barry K.W."/>
            <person name="Cichocki N."/>
            <person name="Veneault-Fourrey C."/>
            <person name="LaButti K."/>
            <person name="Lindquist E.A."/>
            <person name="Lipzen A."/>
            <person name="Lundell T."/>
            <person name="Morin E."/>
            <person name="Murat C."/>
            <person name="Sun H."/>
            <person name="Tunlid A."/>
            <person name="Henrissat B."/>
            <person name="Grigoriev I.V."/>
            <person name="Hibbett D.S."/>
            <person name="Martin F."/>
            <person name="Nordberg H.P."/>
            <person name="Cantor M.N."/>
            <person name="Hua S.X."/>
        </authorList>
    </citation>
    <scope>NUCLEOTIDE SEQUENCE [LARGE SCALE GENOMIC DNA]</scope>
    <source>
        <strain evidence="1 2">ATCC 200175</strain>
    </source>
</reference>
<dbReference type="Proteomes" id="UP000053647">
    <property type="component" value="Unassembled WGS sequence"/>
</dbReference>
<gene>
    <name evidence="1" type="ORF">PAXINDRAFT_182584</name>
</gene>
<dbReference type="AlphaFoldDB" id="A0A0C9TFX1"/>
<sequence length="325" mass="36842">MGRKAKYLTLAHKRGARQVSKKAYNDTPKGRLARTAQNKRAYAKRDCQLIQDTSSDLSLPFSSVLVKLATIPFPDTFLFREALRSADALDETDLPLWDTDPPYQQPQRVDSEEEAQFTRNLIDVMSGRRMRLEKEAKRCRTARYITENVDDLVEELREVVANLFDVSLMSIIHRLGHTVNSAPYILNHVTFPNQWSGVYIGLVGRSRDGHGHQRLCWRVKVHAVDEWLGQDARKTRRRSTSQRILKHGGFRPRTKDHIIRDVLGENGKLKRKEERSAADANTTLAVGVDVGVIKERHCALLVGVDVGVCEICAWVRLAPDGNAKP</sequence>
<evidence type="ECO:0000313" key="2">
    <source>
        <dbReference type="Proteomes" id="UP000053647"/>
    </source>
</evidence>
<dbReference type="HOGENOM" id="CLU_855561_0_0_1"/>
<name>A0A0C9TFX1_PAXIN</name>
<dbReference type="EMBL" id="KN820065">
    <property type="protein sequence ID" value="KIJ06982.1"/>
    <property type="molecule type" value="Genomic_DNA"/>
</dbReference>
<protein>
    <submittedName>
        <fullName evidence="1">Uncharacterized protein</fullName>
    </submittedName>
</protein>
<organism evidence="1 2">
    <name type="scientific">Paxillus involutus ATCC 200175</name>
    <dbReference type="NCBI Taxonomy" id="664439"/>
    <lineage>
        <taxon>Eukaryota</taxon>
        <taxon>Fungi</taxon>
        <taxon>Dikarya</taxon>
        <taxon>Basidiomycota</taxon>
        <taxon>Agaricomycotina</taxon>
        <taxon>Agaricomycetes</taxon>
        <taxon>Agaricomycetidae</taxon>
        <taxon>Boletales</taxon>
        <taxon>Paxilineae</taxon>
        <taxon>Paxillaceae</taxon>
        <taxon>Paxillus</taxon>
    </lineage>
</organism>